<dbReference type="Proteomes" id="UP000011550">
    <property type="component" value="Unassembled WGS sequence"/>
</dbReference>
<dbReference type="PANTHER" id="PTHR13812">
    <property type="entry name" value="KETIMINE REDUCTASE MU-CRYSTALLIN"/>
    <property type="match status" value="1"/>
</dbReference>
<evidence type="ECO:0000313" key="2">
    <source>
        <dbReference type="EMBL" id="ELZ95350.1"/>
    </source>
</evidence>
<dbReference type="Pfam" id="PF02423">
    <property type="entry name" value="OCD_Mu_crystall"/>
    <property type="match status" value="1"/>
</dbReference>
<dbReference type="GO" id="GO:0005737">
    <property type="term" value="C:cytoplasm"/>
    <property type="evidence" value="ECO:0007669"/>
    <property type="project" value="TreeGrafter"/>
</dbReference>
<reference evidence="2 3" key="1">
    <citation type="journal article" date="2014" name="PLoS Genet.">
        <title>Phylogenetically driven sequencing of extremely halophilic archaea reveals strategies for static and dynamic osmo-response.</title>
        <authorList>
            <person name="Becker E.A."/>
            <person name="Seitzer P.M."/>
            <person name="Tritt A."/>
            <person name="Larsen D."/>
            <person name="Krusor M."/>
            <person name="Yao A.I."/>
            <person name="Wu D."/>
            <person name="Madern D."/>
            <person name="Eisen J.A."/>
            <person name="Darling A.E."/>
            <person name="Facciotti M.T."/>
        </authorList>
    </citation>
    <scope>NUCLEOTIDE SEQUENCE [LARGE SCALE GENOMIC DNA]</scope>
    <source>
        <strain evidence="2 3">ATCC BAA-1512</strain>
    </source>
</reference>
<dbReference type="InterPro" id="IPR036291">
    <property type="entry name" value="NAD(P)-bd_dom_sf"/>
</dbReference>
<dbReference type="PANTHER" id="PTHR13812:SF19">
    <property type="entry name" value="KETIMINE REDUCTASE MU-CRYSTALLIN"/>
    <property type="match status" value="1"/>
</dbReference>
<dbReference type="PIRSF" id="PIRSF001439">
    <property type="entry name" value="CryM"/>
    <property type="match status" value="1"/>
</dbReference>
<dbReference type="SUPFAM" id="SSF51735">
    <property type="entry name" value="NAD(P)-binding Rossmann-fold domains"/>
    <property type="match status" value="1"/>
</dbReference>
<evidence type="ECO:0000313" key="3">
    <source>
        <dbReference type="Proteomes" id="UP000011550"/>
    </source>
</evidence>
<dbReference type="InterPro" id="IPR023401">
    <property type="entry name" value="ODC_N"/>
</dbReference>
<gene>
    <name evidence="2" type="ORF">C440_09737</name>
</gene>
<dbReference type="InterPro" id="IPR003462">
    <property type="entry name" value="ODC_Mu_crystall"/>
</dbReference>
<sequence length="348" mass="36294">MVRILSADAVREVLSLPELLPVVEAAFVKQGRRAVERPPRAHFPVGIDMDADSEVREDDAEETTGDTGDLPPERDTRPPLGTALTMPAYIHGRAMYATKLASVHAANPDRGLSPVNAQVVLNDAATGLPLSFLDGTVITNARTGCIGGLSVTHLSTGPVRLGVLGAGTQARWQARAIAAAADVESVRIYSPSESRETCAADLRDAGLDAEAVTSPKAAVSDATVVVTATTSTEPVFSAEWLAPGTLVIAIGAYTGEMQEVGPATFERAARVFADVPEPVAAVGDVRESGLSEADLLPLSDVFEGKIGRQSDDEILLVESVGSAVLDAAAAEYLYGKARANDVGKTVRV</sequence>
<feature type="region of interest" description="Disordered" evidence="1">
    <location>
        <begin position="39"/>
        <end position="82"/>
    </location>
</feature>
<dbReference type="STRING" id="662479.C440_09737"/>
<dbReference type="Gene3D" id="3.40.50.720">
    <property type="entry name" value="NAD(P)-binding Rossmann-like Domain"/>
    <property type="match status" value="1"/>
</dbReference>
<dbReference type="OrthoDB" id="214116at2157"/>
<feature type="compositionally biased region" description="Acidic residues" evidence="1">
    <location>
        <begin position="49"/>
        <end position="64"/>
    </location>
</feature>
<keyword evidence="3" id="KW-1185">Reference proteome</keyword>
<evidence type="ECO:0000256" key="1">
    <source>
        <dbReference type="SAM" id="MobiDB-lite"/>
    </source>
</evidence>
<proteinExistence type="predicted"/>
<accession>M0IEZ7</accession>
<dbReference type="EMBL" id="AOLN01000011">
    <property type="protein sequence ID" value="ELZ95350.1"/>
    <property type="molecule type" value="Genomic_DNA"/>
</dbReference>
<protein>
    <submittedName>
        <fullName evidence="2">Ornithine cyclodeaminase</fullName>
    </submittedName>
</protein>
<dbReference type="AlphaFoldDB" id="M0IEZ7"/>
<comment type="caution">
    <text evidence="2">The sequence shown here is derived from an EMBL/GenBank/DDBJ whole genome shotgun (WGS) entry which is preliminary data.</text>
</comment>
<dbReference type="RefSeq" id="WP_008320217.1">
    <property type="nucleotide sequence ID" value="NZ_AOLN01000011.1"/>
</dbReference>
<dbReference type="PATRIC" id="fig|662479.7.peg.1977"/>
<organism evidence="2 3">
    <name type="scientific">Haloferax mucosum ATCC BAA-1512</name>
    <dbReference type="NCBI Taxonomy" id="662479"/>
    <lineage>
        <taxon>Archaea</taxon>
        <taxon>Methanobacteriati</taxon>
        <taxon>Methanobacteriota</taxon>
        <taxon>Stenosarchaea group</taxon>
        <taxon>Halobacteria</taxon>
        <taxon>Halobacteriales</taxon>
        <taxon>Haloferacaceae</taxon>
        <taxon>Haloferax</taxon>
    </lineage>
</organism>
<name>M0IEZ7_9EURY</name>
<dbReference type="Gene3D" id="3.30.1780.10">
    <property type="entry name" value="ornithine cyclodeaminase, domain 1"/>
    <property type="match status" value="1"/>
</dbReference>